<dbReference type="PANTHER" id="PTHR38436">
    <property type="entry name" value="POLYKETIDE CYCLASE SNOAL-LIKE DOMAIN"/>
    <property type="match status" value="1"/>
</dbReference>
<reference evidence="1 2" key="1">
    <citation type="submission" date="2017-09" db="EMBL/GenBank/DDBJ databases">
        <authorList>
            <person name="Ehlers B."/>
            <person name="Leendertz F.H."/>
        </authorList>
    </citation>
    <scope>NUCLEOTIDE SEQUENCE [LARGE SCALE GENOMIC DNA]</scope>
    <source>
        <strain evidence="1 2">DSM 18289</strain>
    </source>
</reference>
<accession>A0A285NFD6</accession>
<dbReference type="RefSeq" id="WP_097152424.1">
    <property type="nucleotide sequence ID" value="NZ_OBEL01000001.1"/>
</dbReference>
<evidence type="ECO:0000313" key="1">
    <source>
        <dbReference type="EMBL" id="SNZ07677.1"/>
    </source>
</evidence>
<name>A0A285NFD6_9HYPH</name>
<dbReference type="PANTHER" id="PTHR38436:SF1">
    <property type="entry name" value="ESTER CYCLASE"/>
    <property type="match status" value="1"/>
</dbReference>
<sequence>MTPSEAKSTFFKKLKQFAKDGDPANLYHENADWFGSHPFNEIKGHSAIVDVWKTITNAIPDMERRDSIFVAGHSKPDVRMPDGFTDRLLIASLGTYQGTFEKDLLHIPATHGVVHLRFCEVHHIKDGLIEHSYVMLDFLDLMRQAGVWPIPASLGAEHVWPTPASMDGVRPEICDEKAGDQAFDVVMGMHAALLSFDGVDLDSMKHSKFWDEHFMWYGPSGIGSTRAMSGFRAHHQIPFLTGFPDRKGAGHYIRIGDGNYVVTGGWPSVVGTHTGEWLGMPATGKIIDMRVMDFYRIENGKICENWVPIDVIHMLKQMGFDVFKRLKHLRGLPERNLTSAKAGGY</sequence>
<dbReference type="Gene3D" id="3.10.450.50">
    <property type="match status" value="2"/>
</dbReference>
<gene>
    <name evidence="1" type="ORF">SAMN06265368_1213</name>
</gene>
<dbReference type="GO" id="GO:0030638">
    <property type="term" value="P:polyketide metabolic process"/>
    <property type="evidence" value="ECO:0007669"/>
    <property type="project" value="InterPro"/>
</dbReference>
<protein>
    <submittedName>
        <fullName evidence="1">Predicted ester cyclase</fullName>
    </submittedName>
</protein>
<dbReference type="EMBL" id="OBEL01000001">
    <property type="protein sequence ID" value="SNZ07677.1"/>
    <property type="molecule type" value="Genomic_DNA"/>
</dbReference>
<organism evidence="1 2">
    <name type="scientific">Cohaesibacter gelatinilyticus</name>
    <dbReference type="NCBI Taxonomy" id="372072"/>
    <lineage>
        <taxon>Bacteria</taxon>
        <taxon>Pseudomonadati</taxon>
        <taxon>Pseudomonadota</taxon>
        <taxon>Alphaproteobacteria</taxon>
        <taxon>Hyphomicrobiales</taxon>
        <taxon>Cohaesibacteraceae</taxon>
    </lineage>
</organism>
<dbReference type="Proteomes" id="UP000219439">
    <property type="component" value="Unassembled WGS sequence"/>
</dbReference>
<dbReference type="AlphaFoldDB" id="A0A285NFD6"/>
<dbReference type="OrthoDB" id="8410224at2"/>
<dbReference type="InterPro" id="IPR009959">
    <property type="entry name" value="Cyclase_SnoaL-like"/>
</dbReference>
<dbReference type="Pfam" id="PF07366">
    <property type="entry name" value="SnoaL"/>
    <property type="match status" value="1"/>
</dbReference>
<proteinExistence type="predicted"/>
<evidence type="ECO:0000313" key="2">
    <source>
        <dbReference type="Proteomes" id="UP000219439"/>
    </source>
</evidence>
<dbReference type="SUPFAM" id="SSF54427">
    <property type="entry name" value="NTF2-like"/>
    <property type="match status" value="2"/>
</dbReference>
<keyword evidence="2" id="KW-1185">Reference proteome</keyword>
<dbReference type="InterPro" id="IPR032710">
    <property type="entry name" value="NTF2-like_dom_sf"/>
</dbReference>